<evidence type="ECO:0000313" key="9">
    <source>
        <dbReference type="EMBL" id="CAL6084671.1"/>
    </source>
</evidence>
<dbReference type="EMBL" id="CAXDID020000200">
    <property type="protein sequence ID" value="CAL6054079.1"/>
    <property type="molecule type" value="Genomic_DNA"/>
</dbReference>
<dbReference type="EMBL" id="CAXDID020000595">
    <property type="protein sequence ID" value="CAL6105391.1"/>
    <property type="molecule type" value="Genomic_DNA"/>
</dbReference>
<dbReference type="Pfam" id="PF00037">
    <property type="entry name" value="Fer4"/>
    <property type="match status" value="1"/>
</dbReference>
<accession>A0AA86UXJ1</accession>
<keyword evidence="12" id="KW-1185">Reference proteome</keyword>
<evidence type="ECO:0000313" key="3">
    <source>
        <dbReference type="EMBL" id="CAI9957947.1"/>
    </source>
</evidence>
<organism evidence="5">
    <name type="scientific">Hexamita inflata</name>
    <dbReference type="NCBI Taxonomy" id="28002"/>
    <lineage>
        <taxon>Eukaryota</taxon>
        <taxon>Metamonada</taxon>
        <taxon>Diplomonadida</taxon>
        <taxon>Hexamitidae</taxon>
        <taxon>Hexamitinae</taxon>
        <taxon>Hexamita</taxon>
    </lineage>
</organism>
<reference evidence="5" key="1">
    <citation type="submission" date="2023-06" db="EMBL/GenBank/DDBJ databases">
        <authorList>
            <person name="Kurt Z."/>
        </authorList>
    </citation>
    <scope>NUCLEOTIDE SEQUENCE</scope>
</reference>
<dbReference type="EMBL" id="CATOUU010001045">
    <property type="protein sequence ID" value="CAI9968682.1"/>
    <property type="molecule type" value="Genomic_DNA"/>
</dbReference>
<evidence type="ECO:0000313" key="2">
    <source>
        <dbReference type="EMBL" id="CAI9943477.1"/>
    </source>
</evidence>
<dbReference type="InterPro" id="IPR017896">
    <property type="entry name" value="4Fe4S_Fe-S-bd"/>
</dbReference>
<dbReference type="EMBL" id="CATOUU010000716">
    <property type="protein sequence ID" value="CAI9943477.1"/>
    <property type="molecule type" value="Genomic_DNA"/>
</dbReference>
<reference evidence="7 12" key="2">
    <citation type="submission" date="2024-07" db="EMBL/GenBank/DDBJ databases">
        <authorList>
            <person name="Akdeniz Z."/>
        </authorList>
    </citation>
    <scope>NUCLEOTIDE SEQUENCE [LARGE SCALE GENOMIC DNA]</scope>
</reference>
<dbReference type="InterPro" id="IPR017900">
    <property type="entry name" value="4Fe4S_Fe_S_CS"/>
</dbReference>
<evidence type="ECO:0000313" key="8">
    <source>
        <dbReference type="EMBL" id="CAL6054079.1"/>
    </source>
</evidence>
<dbReference type="EMBL" id="CAXDID020000568">
    <property type="protein sequence ID" value="CAL6103581.1"/>
    <property type="molecule type" value="Genomic_DNA"/>
</dbReference>
<dbReference type="EMBL" id="CAXDID020000380">
    <property type="protein sequence ID" value="CAL6084671.1"/>
    <property type="molecule type" value="Genomic_DNA"/>
</dbReference>
<protein>
    <submittedName>
        <fullName evidence="5">4Fe-4S ferredoxin</fullName>
    </submittedName>
    <submittedName>
        <fullName evidence="7">4Fe-4S_ferredoxin</fullName>
    </submittedName>
</protein>
<sequence>MKVIQINTELCIGCGACVDECPENALKVIDGKCKLVASCAKNGNCVSVCPVGALKQIP</sequence>
<dbReference type="SUPFAM" id="SSF54862">
    <property type="entry name" value="4Fe-4S ferredoxins"/>
    <property type="match status" value="1"/>
</dbReference>
<dbReference type="EMBL" id="CATOUU010000896">
    <property type="protein sequence ID" value="CAI9957947.1"/>
    <property type="molecule type" value="Genomic_DNA"/>
</dbReference>
<evidence type="ECO:0000313" key="5">
    <source>
        <dbReference type="EMBL" id="CAI9968682.1"/>
    </source>
</evidence>
<feature type="domain" description="4Fe-4S ferredoxin-type" evidence="1">
    <location>
        <begin position="2"/>
        <end position="31"/>
    </location>
</feature>
<dbReference type="EMBL" id="CATOUU010001053">
    <property type="protein sequence ID" value="CAI9969090.1"/>
    <property type="molecule type" value="Genomic_DNA"/>
</dbReference>
<dbReference type="PROSITE" id="PS00198">
    <property type="entry name" value="4FE4S_FER_1"/>
    <property type="match status" value="1"/>
</dbReference>
<evidence type="ECO:0000313" key="10">
    <source>
        <dbReference type="EMBL" id="CAL6103581.1"/>
    </source>
</evidence>
<dbReference type="Gene3D" id="3.30.70.20">
    <property type="match status" value="1"/>
</dbReference>
<proteinExistence type="predicted"/>
<dbReference type="EMBL" id="CAXDID020000150">
    <property type="protein sequence ID" value="CAL6041376.1"/>
    <property type="molecule type" value="Genomic_DNA"/>
</dbReference>
<evidence type="ECO:0000313" key="12">
    <source>
        <dbReference type="Proteomes" id="UP001642409"/>
    </source>
</evidence>
<dbReference type="EMBL" id="CATOUU010000919">
    <property type="protein sequence ID" value="CAI9959631.1"/>
    <property type="molecule type" value="Genomic_DNA"/>
</dbReference>
<comment type="caution">
    <text evidence="5">The sequence shown here is derived from an EMBL/GenBank/DDBJ whole genome shotgun (WGS) entry which is preliminary data.</text>
</comment>
<evidence type="ECO:0000313" key="11">
    <source>
        <dbReference type="EMBL" id="CAL6105391.1"/>
    </source>
</evidence>
<dbReference type="PROSITE" id="PS51379">
    <property type="entry name" value="4FE4S_FER_2"/>
    <property type="match status" value="1"/>
</dbReference>
<evidence type="ECO:0000313" key="4">
    <source>
        <dbReference type="EMBL" id="CAI9959631.1"/>
    </source>
</evidence>
<dbReference type="AlphaFoldDB" id="A0AA86UXJ1"/>
<evidence type="ECO:0000313" key="7">
    <source>
        <dbReference type="EMBL" id="CAL6041376.1"/>
    </source>
</evidence>
<evidence type="ECO:0000313" key="6">
    <source>
        <dbReference type="EMBL" id="CAI9969090.1"/>
    </source>
</evidence>
<evidence type="ECO:0000259" key="1">
    <source>
        <dbReference type="PROSITE" id="PS51379"/>
    </source>
</evidence>
<name>A0AA86UXJ1_9EUKA</name>
<dbReference type="Proteomes" id="UP001642409">
    <property type="component" value="Unassembled WGS sequence"/>
</dbReference>
<gene>
    <name evidence="2" type="ORF">HINF_LOCUS31122</name>
    <name evidence="7" type="ORF">HINF_LOCUS39029</name>
    <name evidence="3" type="ORF">HINF_LOCUS45592</name>
    <name evidence="8" type="ORF">HINF_LOCUS45896</name>
    <name evidence="4" type="ORF">HINF_LOCUS47276</name>
    <name evidence="5" type="ORF">HINF_LOCUS56327</name>
    <name evidence="6" type="ORF">HINF_LOCUS56735</name>
    <name evidence="9" type="ORF">HINF_LOCUS62318</name>
    <name evidence="10" type="ORF">HINF_LOCUS72213</name>
    <name evidence="11" type="ORF">HINF_LOCUS73241</name>
</gene>